<evidence type="ECO:0000313" key="2">
    <source>
        <dbReference type="Proteomes" id="UP001635816"/>
    </source>
</evidence>
<evidence type="ECO:0008006" key="3">
    <source>
        <dbReference type="Google" id="ProtNLM"/>
    </source>
</evidence>
<sequence>MVYLAISVTRGRGVAKHSGRLDLTWTDKDEALPPTGDGCYGYTFVDPSDYWVSEVGLFHEVSRHGAEVPEDLEPTKWVHWPVEVTMNKEITSEVVIAKHKVAVTWSNTVTNSGNAEGPWRHLLRSEGDVKEAFGGVGTDDGSAQRIGHVH</sequence>
<evidence type="ECO:0000313" key="1">
    <source>
        <dbReference type="EMBL" id="MFN6545041.1"/>
    </source>
</evidence>
<comment type="caution">
    <text evidence="1">The sequence shown here is derived from an EMBL/GenBank/DDBJ whole genome shotgun (WGS) entry which is preliminary data.</text>
</comment>
<dbReference type="EMBL" id="JBKBDD010000006">
    <property type="protein sequence ID" value="MFN6545041.1"/>
    <property type="molecule type" value="Genomic_DNA"/>
</dbReference>
<reference evidence="1 2" key="1">
    <citation type="submission" date="2024-12" db="EMBL/GenBank/DDBJ databases">
        <title>The coexistence of Mycolicibacterium septicum and Mycolicibacterium nivoides in clinical samples.</title>
        <authorList>
            <person name="Wang C."/>
            <person name="Feng Y."/>
            <person name="Zong Z."/>
        </authorList>
    </citation>
    <scope>NUCLEOTIDE SEQUENCE [LARGE SCALE GENOMIC DNA]</scope>
    <source>
        <strain evidence="1 2">120309</strain>
    </source>
</reference>
<dbReference type="Proteomes" id="UP001635816">
    <property type="component" value="Unassembled WGS sequence"/>
</dbReference>
<keyword evidence="2" id="KW-1185">Reference proteome</keyword>
<gene>
    <name evidence="1" type="ORF">ACK4CT_17795</name>
</gene>
<protein>
    <recommendedName>
        <fullName evidence="3">Polyketide cyclase</fullName>
    </recommendedName>
</protein>
<organism evidence="1 2">
    <name type="scientific">Mycolicibacterium nivoides</name>
    <dbReference type="NCBI Taxonomy" id="2487344"/>
    <lineage>
        <taxon>Bacteria</taxon>
        <taxon>Bacillati</taxon>
        <taxon>Actinomycetota</taxon>
        <taxon>Actinomycetes</taxon>
        <taxon>Mycobacteriales</taxon>
        <taxon>Mycobacteriaceae</taxon>
        <taxon>Mycolicibacterium</taxon>
    </lineage>
</organism>
<accession>A0ABW9LAW0</accession>
<name>A0ABW9LAW0_9MYCO</name>
<dbReference type="RefSeq" id="WP_409543870.1">
    <property type="nucleotide sequence ID" value="NZ_JBKBDD010000006.1"/>
</dbReference>
<proteinExistence type="predicted"/>